<accession>A0A674CML2</accession>
<dbReference type="PROSITE" id="PS51194">
    <property type="entry name" value="HELICASE_CTER"/>
    <property type="match status" value="1"/>
</dbReference>
<feature type="domain" description="Myb-like" evidence="5">
    <location>
        <begin position="628"/>
        <end position="689"/>
    </location>
</feature>
<dbReference type="AlphaFoldDB" id="A0A674CML2"/>
<dbReference type="CDD" id="cd00167">
    <property type="entry name" value="SANT"/>
    <property type="match status" value="1"/>
</dbReference>
<evidence type="ECO:0000313" key="8">
    <source>
        <dbReference type="Proteomes" id="UP000472277"/>
    </source>
</evidence>
<gene>
    <name evidence="7" type="primary">EP400</name>
    <name evidence="7" type="synonym">ep400</name>
</gene>
<dbReference type="GO" id="GO:0003682">
    <property type="term" value="F:chromatin binding"/>
    <property type="evidence" value="ECO:0007669"/>
    <property type="project" value="TreeGrafter"/>
</dbReference>
<keyword evidence="1" id="KW-0227">DNA damage</keyword>
<sequence length="800" mass="89985">MTSNALGLSAQPAPAAPIAPQVSSEERGRHLKERLSRLFSANERRCDRSVLYGADLLQVCSVTPGAPHSALSPGGWRWVGRDSCLRAQRTPVSTTTHLQSALLSSTNRQDASSSLVSRLSCVVPAAVARPPYLYAANPPAPYSLEQKSISRRLQEAAAPHSTEIHSLASGHLLQFPDLQLMQMDSGKLEALAILLQKLRSENRRVLIFTQMVKMLDILEAFLDHRQLTYIRVDESLITEERQEHMKTFNRNRQVFCSILTNRCCSAVGTVFDADTIIFYDTDLNPSMDARTQEWCDKIGRSKDIHIYRLESGNSIEEKLLKNGTKDLIREVAAQGTDYTLAFLTQRTIQDLFEVEAGSGEKVEEFVVLHQEPSPSEAISPRVARPYIQALHSISLGAPSPEQQEEEDLEKEVQVKEEPSQLAELNAVMDQVINGHEGPSYSMLYTTYQGDSTSVGTNTGLSSSFPPLAQDEERMIIEEEEDLFTYTREDAYNMEYVFDGEDGQSEIMPLWTPPTPPQDDNDIYIDSVICLMYDSAPMPESKLPPVYIRKEHKRLKMDPSAAGRKKKKGHGETVIPPRSLFEKASMLKVRREGKDQKKNFSLKQQAPFAKPLPSLVKPAMEAGQDNPEWLISEDWALLQAMKQLLELPLNLTIVSPAHTPNWDLVSDVVNSCSRIYRSPKQCRNRYENVIIPREEGKSKNSRPLRTCQIYTQDDNATHIQLYNSRFELMKIIASKRSPPIKPLLGMNPFQKNPKHASVLAESGISYDKPLPPIQVASQRAERIAKEKKVCTVYCIFSLDFD</sequence>
<reference evidence="7" key="1">
    <citation type="submission" date="2025-08" db="UniProtKB">
        <authorList>
            <consortium name="Ensembl"/>
        </authorList>
    </citation>
    <scope>IDENTIFICATION</scope>
</reference>
<dbReference type="Pfam" id="PF00271">
    <property type="entry name" value="Helicase_C"/>
    <property type="match status" value="1"/>
</dbReference>
<protein>
    <submittedName>
        <fullName evidence="7">E1A binding protein p400</fullName>
    </submittedName>
</protein>
<dbReference type="GO" id="GO:0000812">
    <property type="term" value="C:Swr1 complex"/>
    <property type="evidence" value="ECO:0007669"/>
    <property type="project" value="TreeGrafter"/>
</dbReference>
<feature type="domain" description="Helicase C-terminal" evidence="6">
    <location>
        <begin position="187"/>
        <end position="344"/>
    </location>
</feature>
<dbReference type="GeneTree" id="ENSGT00940000154764"/>
<proteinExistence type="predicted"/>
<evidence type="ECO:0000313" key="7">
    <source>
        <dbReference type="Ensembl" id="ENSSTUP00000085015.1"/>
    </source>
</evidence>
<dbReference type="InterPro" id="IPR009057">
    <property type="entry name" value="Homeodomain-like_sf"/>
</dbReference>
<dbReference type="PANTHER" id="PTHR46459">
    <property type="entry name" value="E1A-BINDING PROTEIN P400-RELATED"/>
    <property type="match status" value="1"/>
</dbReference>
<dbReference type="PANTHER" id="PTHR46459:SF1">
    <property type="entry name" value="E1A-BINDING PROTEIN P400"/>
    <property type="match status" value="1"/>
</dbReference>
<dbReference type="SUPFAM" id="SSF52540">
    <property type="entry name" value="P-loop containing nucleoside triphosphate hydrolases"/>
    <property type="match status" value="1"/>
</dbReference>
<evidence type="ECO:0000259" key="5">
    <source>
        <dbReference type="PROSITE" id="PS50090"/>
    </source>
</evidence>
<dbReference type="GO" id="GO:0035267">
    <property type="term" value="C:NuA4 histone acetyltransferase complex"/>
    <property type="evidence" value="ECO:0007669"/>
    <property type="project" value="TreeGrafter"/>
</dbReference>
<feature type="region of interest" description="Disordered" evidence="4">
    <location>
        <begin position="1"/>
        <end position="29"/>
    </location>
</feature>
<dbReference type="Proteomes" id="UP000472277">
    <property type="component" value="Chromosome 27"/>
</dbReference>
<evidence type="ECO:0000256" key="2">
    <source>
        <dbReference type="ARBA" id="ARBA00022801"/>
    </source>
</evidence>
<dbReference type="Gene3D" id="3.40.50.300">
    <property type="entry name" value="P-loop containing nucleotide triphosphate hydrolases"/>
    <property type="match status" value="1"/>
</dbReference>
<dbReference type="Ensembl" id="ENSSTUT00000090427.1">
    <property type="protein sequence ID" value="ENSSTUP00000085015.1"/>
    <property type="gene ID" value="ENSSTUG00000035629.1"/>
</dbReference>
<keyword evidence="2" id="KW-0378">Hydrolase</keyword>
<dbReference type="CDD" id="cd18793">
    <property type="entry name" value="SF2_C_SNF"/>
    <property type="match status" value="1"/>
</dbReference>
<feature type="compositionally biased region" description="Low complexity" evidence="4">
    <location>
        <begin position="10"/>
        <end position="21"/>
    </location>
</feature>
<evidence type="ECO:0000259" key="6">
    <source>
        <dbReference type="PROSITE" id="PS51194"/>
    </source>
</evidence>
<keyword evidence="8" id="KW-1185">Reference proteome</keyword>
<dbReference type="InterPro" id="IPR027417">
    <property type="entry name" value="P-loop_NTPase"/>
</dbReference>
<dbReference type="GO" id="GO:0006281">
    <property type="term" value="P:DNA repair"/>
    <property type="evidence" value="ECO:0007669"/>
    <property type="project" value="UniProtKB-KW"/>
</dbReference>
<dbReference type="SUPFAM" id="SSF46689">
    <property type="entry name" value="Homeodomain-like"/>
    <property type="match status" value="1"/>
</dbReference>
<evidence type="ECO:0000256" key="1">
    <source>
        <dbReference type="ARBA" id="ARBA00022763"/>
    </source>
</evidence>
<dbReference type="PROSITE" id="PS50090">
    <property type="entry name" value="MYB_LIKE"/>
    <property type="match status" value="1"/>
</dbReference>
<keyword evidence="3" id="KW-0234">DNA repair</keyword>
<dbReference type="InterPro" id="IPR001005">
    <property type="entry name" value="SANT/Myb"/>
</dbReference>
<dbReference type="InterPro" id="IPR049730">
    <property type="entry name" value="SNF2/RAD54-like_C"/>
</dbReference>
<dbReference type="GO" id="GO:0016787">
    <property type="term" value="F:hydrolase activity"/>
    <property type="evidence" value="ECO:0007669"/>
    <property type="project" value="UniProtKB-KW"/>
</dbReference>
<name>A0A674CML2_SALTR</name>
<evidence type="ECO:0000256" key="4">
    <source>
        <dbReference type="SAM" id="MobiDB-lite"/>
    </source>
</evidence>
<organism evidence="7 8">
    <name type="scientific">Salmo trutta</name>
    <name type="common">Brown trout</name>
    <dbReference type="NCBI Taxonomy" id="8032"/>
    <lineage>
        <taxon>Eukaryota</taxon>
        <taxon>Metazoa</taxon>
        <taxon>Chordata</taxon>
        <taxon>Craniata</taxon>
        <taxon>Vertebrata</taxon>
        <taxon>Euteleostomi</taxon>
        <taxon>Actinopterygii</taxon>
        <taxon>Neopterygii</taxon>
        <taxon>Teleostei</taxon>
        <taxon>Protacanthopterygii</taxon>
        <taxon>Salmoniformes</taxon>
        <taxon>Salmonidae</taxon>
        <taxon>Salmoninae</taxon>
        <taxon>Salmo</taxon>
    </lineage>
</organism>
<reference evidence="7" key="2">
    <citation type="submission" date="2025-09" db="UniProtKB">
        <authorList>
            <consortium name="Ensembl"/>
        </authorList>
    </citation>
    <scope>IDENTIFICATION</scope>
</reference>
<evidence type="ECO:0000256" key="3">
    <source>
        <dbReference type="ARBA" id="ARBA00023204"/>
    </source>
</evidence>
<dbReference type="Gene3D" id="1.10.10.60">
    <property type="entry name" value="Homeodomain-like"/>
    <property type="match status" value="1"/>
</dbReference>
<dbReference type="InterPro" id="IPR001650">
    <property type="entry name" value="Helicase_C-like"/>
</dbReference>